<reference evidence="2" key="1">
    <citation type="submission" date="2023-03" db="EMBL/GenBank/DDBJ databases">
        <title>Massive genome expansion in bonnet fungi (Mycena s.s.) driven by repeated elements and novel gene families across ecological guilds.</title>
        <authorList>
            <consortium name="Lawrence Berkeley National Laboratory"/>
            <person name="Harder C.B."/>
            <person name="Miyauchi S."/>
            <person name="Viragh M."/>
            <person name="Kuo A."/>
            <person name="Thoen E."/>
            <person name="Andreopoulos B."/>
            <person name="Lu D."/>
            <person name="Skrede I."/>
            <person name="Drula E."/>
            <person name="Henrissat B."/>
            <person name="Morin E."/>
            <person name="Kohler A."/>
            <person name="Barry K."/>
            <person name="LaButti K."/>
            <person name="Morin E."/>
            <person name="Salamov A."/>
            <person name="Lipzen A."/>
            <person name="Mereny Z."/>
            <person name="Hegedus B."/>
            <person name="Baldrian P."/>
            <person name="Stursova M."/>
            <person name="Weitz H."/>
            <person name="Taylor A."/>
            <person name="Grigoriev I.V."/>
            <person name="Nagy L.G."/>
            <person name="Martin F."/>
            <person name="Kauserud H."/>
        </authorList>
    </citation>
    <scope>NUCLEOTIDE SEQUENCE</scope>
    <source>
        <strain evidence="2">CBHHK067</strain>
    </source>
</reference>
<dbReference type="EMBL" id="JARKIE010000198">
    <property type="protein sequence ID" value="KAJ7668062.1"/>
    <property type="molecule type" value="Genomic_DNA"/>
</dbReference>
<comment type="caution">
    <text evidence="2">The sequence shown here is derived from an EMBL/GenBank/DDBJ whole genome shotgun (WGS) entry which is preliminary data.</text>
</comment>
<organism evidence="2 3">
    <name type="scientific">Mycena rosella</name>
    <name type="common">Pink bonnet</name>
    <name type="synonym">Agaricus rosellus</name>
    <dbReference type="NCBI Taxonomy" id="1033263"/>
    <lineage>
        <taxon>Eukaryota</taxon>
        <taxon>Fungi</taxon>
        <taxon>Dikarya</taxon>
        <taxon>Basidiomycota</taxon>
        <taxon>Agaricomycotina</taxon>
        <taxon>Agaricomycetes</taxon>
        <taxon>Agaricomycetidae</taxon>
        <taxon>Agaricales</taxon>
        <taxon>Marasmiineae</taxon>
        <taxon>Mycenaceae</taxon>
        <taxon>Mycena</taxon>
    </lineage>
</organism>
<evidence type="ECO:0000313" key="2">
    <source>
        <dbReference type="EMBL" id="KAJ7668062.1"/>
    </source>
</evidence>
<name>A0AAD7CWX7_MYCRO</name>
<feature type="compositionally biased region" description="Basic residues" evidence="1">
    <location>
        <begin position="127"/>
        <end position="136"/>
    </location>
</feature>
<feature type="region of interest" description="Disordered" evidence="1">
    <location>
        <begin position="114"/>
        <end position="140"/>
    </location>
</feature>
<gene>
    <name evidence="2" type="ORF">B0H17DRAFT_1210127</name>
</gene>
<evidence type="ECO:0000256" key="1">
    <source>
        <dbReference type="SAM" id="MobiDB-lite"/>
    </source>
</evidence>
<protein>
    <submittedName>
        <fullName evidence="2">Uncharacterized protein</fullName>
    </submittedName>
</protein>
<sequence>MSSLPLAADRHRRGSRTRPVWMAFPDAAADARMSPSGSSSAPLRATPQHLIERTAGLVKHVLPDFGLPHDAHPKPGAGDVDRASDSSYLASSCPCTMCGQGVRGVKFLVVAGGGAGSSRTPQDKHLPARHPTHSPHHLNSPDPHQLAHLYALARAPHVVRLPQETVVANAEDPITRLAPSTCWHVPENTPPVITHDAPVSHTARALSEPRSHTPSEISRAIARLDRREPGMHHRMPTRDAIGQWRASTTTDNRFIASTPITHIQSAGSDAEFVEFGAYNLCALLVFIGWVDWGMGARRYGTDPGNDALDYL</sequence>
<evidence type="ECO:0000313" key="3">
    <source>
        <dbReference type="Proteomes" id="UP001221757"/>
    </source>
</evidence>
<proteinExistence type="predicted"/>
<dbReference type="AlphaFoldDB" id="A0AAD7CWX7"/>
<accession>A0AAD7CWX7</accession>
<dbReference type="Proteomes" id="UP001221757">
    <property type="component" value="Unassembled WGS sequence"/>
</dbReference>
<keyword evidence="3" id="KW-1185">Reference proteome</keyword>